<evidence type="ECO:0000259" key="3">
    <source>
        <dbReference type="SMART" id="SM00474"/>
    </source>
</evidence>
<evidence type="ECO:0000256" key="2">
    <source>
        <dbReference type="ARBA" id="ARBA00022801"/>
    </source>
</evidence>
<proteinExistence type="predicted"/>
<keyword evidence="2" id="KW-0378">Hydrolase</keyword>
<dbReference type="InterPro" id="IPR036397">
    <property type="entry name" value="RNaseH_sf"/>
</dbReference>
<dbReference type="InterPro" id="IPR012337">
    <property type="entry name" value="RNaseH-like_sf"/>
</dbReference>
<dbReference type="GO" id="GO:0003676">
    <property type="term" value="F:nucleic acid binding"/>
    <property type="evidence" value="ECO:0007669"/>
    <property type="project" value="InterPro"/>
</dbReference>
<dbReference type="SMART" id="SM00474">
    <property type="entry name" value="35EXOc"/>
    <property type="match status" value="1"/>
</dbReference>
<dbReference type="AlphaFoldDB" id="A0AAU9NRK6"/>
<evidence type="ECO:0000256" key="1">
    <source>
        <dbReference type="ARBA" id="ARBA00022722"/>
    </source>
</evidence>
<dbReference type="GO" id="GO:0008408">
    <property type="term" value="F:3'-5' exonuclease activity"/>
    <property type="evidence" value="ECO:0007669"/>
    <property type="project" value="InterPro"/>
</dbReference>
<dbReference type="GO" id="GO:0005737">
    <property type="term" value="C:cytoplasm"/>
    <property type="evidence" value="ECO:0007669"/>
    <property type="project" value="TreeGrafter"/>
</dbReference>
<organism evidence="4 5">
    <name type="scientific">Lactuca virosa</name>
    <dbReference type="NCBI Taxonomy" id="75947"/>
    <lineage>
        <taxon>Eukaryota</taxon>
        <taxon>Viridiplantae</taxon>
        <taxon>Streptophyta</taxon>
        <taxon>Embryophyta</taxon>
        <taxon>Tracheophyta</taxon>
        <taxon>Spermatophyta</taxon>
        <taxon>Magnoliopsida</taxon>
        <taxon>eudicotyledons</taxon>
        <taxon>Gunneridae</taxon>
        <taxon>Pentapetalae</taxon>
        <taxon>asterids</taxon>
        <taxon>campanulids</taxon>
        <taxon>Asterales</taxon>
        <taxon>Asteraceae</taxon>
        <taxon>Cichorioideae</taxon>
        <taxon>Cichorieae</taxon>
        <taxon>Lactucinae</taxon>
        <taxon>Lactuca</taxon>
    </lineage>
</organism>
<feature type="domain" description="3'-5' exonuclease" evidence="3">
    <location>
        <begin position="33"/>
        <end position="217"/>
    </location>
</feature>
<dbReference type="InterPro" id="IPR002562">
    <property type="entry name" value="3'-5'_exonuclease_dom"/>
</dbReference>
<evidence type="ECO:0000313" key="5">
    <source>
        <dbReference type="Proteomes" id="UP001157418"/>
    </source>
</evidence>
<dbReference type="CDD" id="cd06141">
    <property type="entry name" value="WRN_exo"/>
    <property type="match status" value="1"/>
</dbReference>
<dbReference type="GO" id="GO:0006139">
    <property type="term" value="P:nucleobase-containing compound metabolic process"/>
    <property type="evidence" value="ECO:0007669"/>
    <property type="project" value="InterPro"/>
</dbReference>
<dbReference type="Pfam" id="PF01612">
    <property type="entry name" value="DNA_pol_A_exo1"/>
    <property type="match status" value="1"/>
</dbReference>
<accession>A0AAU9NRK6</accession>
<evidence type="ECO:0000313" key="4">
    <source>
        <dbReference type="EMBL" id="CAH1440431.1"/>
    </source>
</evidence>
<comment type="caution">
    <text evidence="4">The sequence shown here is derived from an EMBL/GenBank/DDBJ whole genome shotgun (WGS) entry which is preliminary data.</text>
</comment>
<protein>
    <recommendedName>
        <fullName evidence="3">3'-5' exonuclease domain-containing protein</fullName>
    </recommendedName>
</protein>
<sequence length="219" mass="24852">MATEMMISIVNPESPDGSDKQYEIKYLEYTLSTVVTIKPSSVDKWISDIEGTYHDRLDSLVVGLDIEWLHNDSKKVEHRAATLQLCVESSCLIFQIIHATEIPMSLKNFLKNPQYTFVGVGIEYDAEKLFRDYELVVRRKSELKTLALEETGVKTVVNKGLTELAAMVLEKDKETMKLESATMSPWDDKQLTLEQVQYASLDAFLSFVTGKILLFGKQS</sequence>
<gene>
    <name evidence="4" type="ORF">LVIROSA_LOCUS26567</name>
</gene>
<keyword evidence="5" id="KW-1185">Reference proteome</keyword>
<reference evidence="4 5" key="1">
    <citation type="submission" date="2022-01" db="EMBL/GenBank/DDBJ databases">
        <authorList>
            <person name="Xiong W."/>
            <person name="Schranz E."/>
        </authorList>
    </citation>
    <scope>NUCLEOTIDE SEQUENCE [LARGE SCALE GENOMIC DNA]</scope>
</reference>
<dbReference type="SUPFAM" id="SSF53098">
    <property type="entry name" value="Ribonuclease H-like"/>
    <property type="match status" value="1"/>
</dbReference>
<dbReference type="PANTHER" id="PTHR13620:SF105">
    <property type="entry name" value="OS01G0737700 PROTEIN"/>
    <property type="match status" value="1"/>
</dbReference>
<dbReference type="Proteomes" id="UP001157418">
    <property type="component" value="Unassembled WGS sequence"/>
</dbReference>
<dbReference type="Gene3D" id="3.30.420.10">
    <property type="entry name" value="Ribonuclease H-like superfamily/Ribonuclease H"/>
    <property type="match status" value="1"/>
</dbReference>
<name>A0AAU9NRK6_9ASTR</name>
<dbReference type="GO" id="GO:0005634">
    <property type="term" value="C:nucleus"/>
    <property type="evidence" value="ECO:0007669"/>
    <property type="project" value="TreeGrafter"/>
</dbReference>
<dbReference type="InterPro" id="IPR051132">
    <property type="entry name" value="3-5_Exonuclease_domain"/>
</dbReference>
<dbReference type="PANTHER" id="PTHR13620">
    <property type="entry name" value="3-5 EXONUCLEASE"/>
    <property type="match status" value="1"/>
</dbReference>
<dbReference type="EMBL" id="CAKMRJ010005412">
    <property type="protein sequence ID" value="CAH1440431.1"/>
    <property type="molecule type" value="Genomic_DNA"/>
</dbReference>
<keyword evidence="1" id="KW-0540">Nuclease</keyword>